<evidence type="ECO:0000313" key="2">
    <source>
        <dbReference type="EMBL" id="SDE68443.1"/>
    </source>
</evidence>
<dbReference type="OrthoDB" id="951040at2"/>
<gene>
    <name evidence="2" type="ORF">SAMN05421855_102207</name>
</gene>
<dbReference type="Proteomes" id="UP000199321">
    <property type="component" value="Unassembled WGS sequence"/>
</dbReference>
<dbReference type="AlphaFoldDB" id="A0A1G7EXL7"/>
<dbReference type="PANTHER" id="PTHR33293:SF2">
    <property type="entry name" value="TRANSPOSASE"/>
    <property type="match status" value="1"/>
</dbReference>
<dbReference type="InterPro" id="IPR009057">
    <property type="entry name" value="Homeodomain-like_sf"/>
</dbReference>
<protein>
    <submittedName>
        <fullName evidence="2">Homeodomain-like domain-containing protein</fullName>
    </submittedName>
</protein>
<proteinExistence type="predicted"/>
<dbReference type="STRING" id="227084.SAMN05421855_102207"/>
<name>A0A1G7EXL7_9FLAO</name>
<dbReference type="EMBL" id="FNBA01000002">
    <property type="protein sequence ID" value="SDE68443.1"/>
    <property type="molecule type" value="Genomic_DNA"/>
</dbReference>
<evidence type="ECO:0000259" key="1">
    <source>
        <dbReference type="Pfam" id="PF13518"/>
    </source>
</evidence>
<dbReference type="Gene3D" id="1.10.10.60">
    <property type="entry name" value="Homeodomain-like"/>
    <property type="match status" value="1"/>
</dbReference>
<dbReference type="InterPro" id="IPR055247">
    <property type="entry name" value="InsJ-like_HTH"/>
</dbReference>
<feature type="domain" description="Insertion element IS150 protein InsJ-like helix-turn-helix" evidence="1">
    <location>
        <begin position="66"/>
        <end position="100"/>
    </location>
</feature>
<evidence type="ECO:0000313" key="3">
    <source>
        <dbReference type="Proteomes" id="UP000199321"/>
    </source>
</evidence>
<dbReference type="GO" id="GO:0003677">
    <property type="term" value="F:DNA binding"/>
    <property type="evidence" value="ECO:0007669"/>
    <property type="project" value="UniProtKB-KW"/>
</dbReference>
<organism evidence="2 3">
    <name type="scientific">Ulvibacter litoralis</name>
    <dbReference type="NCBI Taxonomy" id="227084"/>
    <lineage>
        <taxon>Bacteria</taxon>
        <taxon>Pseudomonadati</taxon>
        <taxon>Bacteroidota</taxon>
        <taxon>Flavobacteriia</taxon>
        <taxon>Flavobacteriales</taxon>
        <taxon>Flavobacteriaceae</taxon>
        <taxon>Ulvibacter</taxon>
    </lineage>
</organism>
<dbReference type="PANTHER" id="PTHR33293">
    <property type="entry name" value="INSERTION ELEMENT IS1 1 PROTEIN INSB-RELATED"/>
    <property type="match status" value="1"/>
</dbReference>
<keyword evidence="2" id="KW-0371">Homeobox</keyword>
<keyword evidence="3" id="KW-1185">Reference proteome</keyword>
<dbReference type="SUPFAM" id="SSF46689">
    <property type="entry name" value="Homeodomain-like"/>
    <property type="match status" value="1"/>
</dbReference>
<dbReference type="InterPro" id="IPR051354">
    <property type="entry name" value="Transposase_27_IS1"/>
</dbReference>
<keyword evidence="2" id="KW-0238">DNA-binding</keyword>
<sequence length="154" mass="18313">MYILLNYYIYAKLLYMKHPSCPNCSSDHYVKSGIINNRQRYKCKKCGYNFTVNKLGKKIDDYYVNKALQLYLEGLTYREIERILGISHVSIMNWVKKYNIKRPYNSNYHPTYKILSATELSNYFQDTQNLSGAGVLITELGDKFMLIKWERFKE</sequence>
<reference evidence="2 3" key="1">
    <citation type="submission" date="2016-10" db="EMBL/GenBank/DDBJ databases">
        <authorList>
            <person name="de Groot N.N."/>
        </authorList>
    </citation>
    <scope>NUCLEOTIDE SEQUENCE [LARGE SCALE GENOMIC DNA]</scope>
    <source>
        <strain evidence="2 3">DSM 16195</strain>
    </source>
</reference>
<accession>A0A1G7EXL7</accession>
<dbReference type="Pfam" id="PF13518">
    <property type="entry name" value="HTH_28"/>
    <property type="match status" value="1"/>
</dbReference>